<gene>
    <name evidence="6" type="ORF">CDAUBV1_LOCUS11378</name>
</gene>
<feature type="compositionally biased region" description="Low complexity" evidence="5">
    <location>
        <begin position="611"/>
        <end position="622"/>
    </location>
</feature>
<dbReference type="EMBL" id="CAXLJL010000378">
    <property type="protein sequence ID" value="CAL5137109.1"/>
    <property type="molecule type" value="Genomic_DNA"/>
</dbReference>
<evidence type="ECO:0000256" key="3">
    <source>
        <dbReference type="ARBA" id="ARBA00039307"/>
    </source>
</evidence>
<dbReference type="PANTHER" id="PTHR12558:SF13">
    <property type="entry name" value="CELL DIVISION CYCLE PROTEIN 27 HOMOLOG"/>
    <property type="match status" value="1"/>
</dbReference>
<evidence type="ECO:0000256" key="2">
    <source>
        <dbReference type="ARBA" id="ARBA00038210"/>
    </source>
</evidence>
<dbReference type="InterPro" id="IPR019734">
    <property type="entry name" value="TPR_rpt"/>
</dbReference>
<evidence type="ECO:0000313" key="6">
    <source>
        <dbReference type="EMBL" id="CAL5137109.1"/>
    </source>
</evidence>
<name>A0AAV2TJC0_CALDB</name>
<keyword evidence="1 4" id="KW-0802">TPR repeat</keyword>
<feature type="region of interest" description="Disordered" evidence="5">
    <location>
        <begin position="523"/>
        <end position="628"/>
    </location>
</feature>
<dbReference type="AlphaFoldDB" id="A0AAV2TJC0"/>
<protein>
    <recommendedName>
        <fullName evidence="3">Cell division cycle protein 27 homolog</fullName>
    </recommendedName>
</protein>
<dbReference type="SUPFAM" id="SSF48452">
    <property type="entry name" value="TPR-like"/>
    <property type="match status" value="2"/>
</dbReference>
<dbReference type="InterPro" id="IPR011990">
    <property type="entry name" value="TPR-like_helical_dom_sf"/>
</dbReference>
<dbReference type="GO" id="GO:0005737">
    <property type="term" value="C:cytoplasm"/>
    <property type="evidence" value="ECO:0007669"/>
    <property type="project" value="TreeGrafter"/>
</dbReference>
<feature type="compositionally biased region" description="Acidic residues" evidence="5">
    <location>
        <begin position="1055"/>
        <end position="1071"/>
    </location>
</feature>
<feature type="compositionally biased region" description="Polar residues" evidence="5">
    <location>
        <begin position="523"/>
        <end position="547"/>
    </location>
</feature>
<accession>A0AAV2TJC0</accession>
<dbReference type="Pfam" id="PF12895">
    <property type="entry name" value="ANAPC3"/>
    <property type="match status" value="1"/>
</dbReference>
<feature type="compositionally biased region" description="Polar residues" evidence="5">
    <location>
        <begin position="476"/>
        <end position="489"/>
    </location>
</feature>
<feature type="compositionally biased region" description="Low complexity" evidence="5">
    <location>
        <begin position="569"/>
        <end position="578"/>
    </location>
</feature>
<dbReference type="GO" id="GO:0005680">
    <property type="term" value="C:anaphase-promoting complex"/>
    <property type="evidence" value="ECO:0007669"/>
    <property type="project" value="TreeGrafter"/>
</dbReference>
<feature type="region of interest" description="Disordered" evidence="5">
    <location>
        <begin position="372"/>
        <end position="448"/>
    </location>
</feature>
<evidence type="ECO:0000256" key="5">
    <source>
        <dbReference type="SAM" id="MobiDB-lite"/>
    </source>
</evidence>
<dbReference type="PANTHER" id="PTHR12558">
    <property type="entry name" value="CELL DIVISION CYCLE 16,23,27"/>
    <property type="match status" value="1"/>
</dbReference>
<dbReference type="Pfam" id="PF13181">
    <property type="entry name" value="TPR_8"/>
    <property type="match status" value="2"/>
</dbReference>
<dbReference type="SMART" id="SM00028">
    <property type="entry name" value="TPR"/>
    <property type="match status" value="8"/>
</dbReference>
<organism evidence="6 7">
    <name type="scientific">Calicophoron daubneyi</name>
    <name type="common">Rumen fluke</name>
    <name type="synonym">Paramphistomum daubneyi</name>
    <dbReference type="NCBI Taxonomy" id="300641"/>
    <lineage>
        <taxon>Eukaryota</taxon>
        <taxon>Metazoa</taxon>
        <taxon>Spiralia</taxon>
        <taxon>Lophotrochozoa</taxon>
        <taxon>Platyhelminthes</taxon>
        <taxon>Trematoda</taxon>
        <taxon>Digenea</taxon>
        <taxon>Plagiorchiida</taxon>
        <taxon>Pronocephalata</taxon>
        <taxon>Paramphistomoidea</taxon>
        <taxon>Paramphistomidae</taxon>
        <taxon>Calicophoron</taxon>
    </lineage>
</organism>
<dbReference type="GO" id="GO:0051301">
    <property type="term" value="P:cell division"/>
    <property type="evidence" value="ECO:0007669"/>
    <property type="project" value="TreeGrafter"/>
</dbReference>
<dbReference type="Proteomes" id="UP001497525">
    <property type="component" value="Unassembled WGS sequence"/>
</dbReference>
<dbReference type="PROSITE" id="PS50005">
    <property type="entry name" value="TPR"/>
    <property type="match status" value="4"/>
</dbReference>
<comment type="similarity">
    <text evidence="2">Belongs to the APC3/CDC27 family.</text>
</comment>
<feature type="repeat" description="TPR" evidence="4">
    <location>
        <begin position="850"/>
        <end position="883"/>
    </location>
</feature>
<feature type="region of interest" description="Disordered" evidence="5">
    <location>
        <begin position="463"/>
        <end position="509"/>
    </location>
</feature>
<feature type="compositionally biased region" description="Low complexity" evidence="5">
    <location>
        <begin position="438"/>
        <end position="448"/>
    </location>
</feature>
<proteinExistence type="inferred from homology"/>
<reference evidence="6" key="1">
    <citation type="submission" date="2024-06" db="EMBL/GenBank/DDBJ databases">
        <authorList>
            <person name="Liu X."/>
            <person name="Lenzi L."/>
            <person name="Haldenby T S."/>
            <person name="Uol C."/>
        </authorList>
    </citation>
    <scope>NUCLEOTIDE SEQUENCE</scope>
</reference>
<dbReference type="Pfam" id="PF13432">
    <property type="entry name" value="TPR_16"/>
    <property type="match status" value="1"/>
</dbReference>
<feature type="repeat" description="TPR" evidence="4">
    <location>
        <begin position="816"/>
        <end position="849"/>
    </location>
</feature>
<dbReference type="GO" id="GO:0016567">
    <property type="term" value="P:protein ubiquitination"/>
    <property type="evidence" value="ECO:0007669"/>
    <property type="project" value="TreeGrafter"/>
</dbReference>
<dbReference type="GO" id="GO:0007091">
    <property type="term" value="P:metaphase/anaphase transition of mitotic cell cycle"/>
    <property type="evidence" value="ECO:0007669"/>
    <property type="project" value="TreeGrafter"/>
</dbReference>
<feature type="compositionally biased region" description="Basic residues" evidence="5">
    <location>
        <begin position="584"/>
        <end position="595"/>
    </location>
</feature>
<comment type="caution">
    <text evidence="6">The sequence shown here is derived from an EMBL/GenBank/DDBJ whole genome shotgun (WGS) entry which is preliminary data.</text>
</comment>
<evidence type="ECO:0000256" key="4">
    <source>
        <dbReference type="PROSITE-ProRule" id="PRU00339"/>
    </source>
</evidence>
<dbReference type="Gene3D" id="1.25.40.10">
    <property type="entry name" value="Tetratricopeptide repeat domain"/>
    <property type="match status" value="4"/>
</dbReference>
<evidence type="ECO:0000313" key="7">
    <source>
        <dbReference type="Proteomes" id="UP001497525"/>
    </source>
</evidence>
<dbReference type="GO" id="GO:0031145">
    <property type="term" value="P:anaphase-promoting complex-dependent catabolic process"/>
    <property type="evidence" value="ECO:0007669"/>
    <property type="project" value="TreeGrafter"/>
</dbReference>
<feature type="region of interest" description="Disordered" evidence="5">
    <location>
        <begin position="993"/>
        <end position="1166"/>
    </location>
</feature>
<feature type="repeat" description="TPR" evidence="4">
    <location>
        <begin position="782"/>
        <end position="815"/>
    </location>
</feature>
<feature type="compositionally biased region" description="Acidic residues" evidence="5">
    <location>
        <begin position="1130"/>
        <end position="1145"/>
    </location>
</feature>
<feature type="compositionally biased region" description="Polar residues" evidence="5">
    <location>
        <begin position="601"/>
        <end position="610"/>
    </location>
</feature>
<feature type="compositionally biased region" description="Polar residues" evidence="5">
    <location>
        <begin position="372"/>
        <end position="388"/>
    </location>
</feature>
<feature type="compositionally biased region" description="Gly residues" evidence="5">
    <location>
        <begin position="1015"/>
        <end position="1028"/>
    </location>
</feature>
<sequence>MVSELSIVSDPVMLHVWSCLHNYAYSDALFAAERLYAETRSSESLYLLATTLYRIGRPKQVSSLLKSASELTPKSRYLLAKCYFDFGLYPEAEEALSGCLLSSKSLDELVETYGEQAAYVLLLLGDIRRCQGRLGDASKCYNKCLDLNPLMWTAFKTLCNMGEYPNTSTVFQVRDGLCLPTPTYRVIHQAFAPNADNMSCQMMLNKSKGIASEFEVMTSRENVNPDRLTETVPHVLLSSTDHAQEAFTDTNQNSLVHRSYATHCSKVPAPGNTEPMEVLCTPQFNLPMPVLPKAPKPEHGHRYMGKSLFGDQGSSLQLPTPSPRFGALALLSQSPMFACIPVFHQTTGPASASESVLSTSVRYSNNQTIPLRQSALNEGVPISTSTGRGASHGSGGSNVSRRRSRPVDSDLSSISRRNASGLRTHATGSEKTHHNLRSSTIQTTTSTPTFEAVSLRRLVFSSSPGGTLPLGGSSGATPASNLIINSPSQRWEPPVLRSSSHRGLPSVGNAPILIPRSGASTLDLNSPGVVSSSSTPRPSNQHSSSRRASGDVPVPEESQTSGPRTRSQVAAAAAVARASGIQRRSNRIVRGRGASRKSETRSVPQNSADASPSVQTQSSSPSMDFTEEVDNLEGPLSDVSVEGSITFGAVTNSKDLITIDIPATHKDDPRVESLSKYLELLVHLGKAYQLLSKHQWRSATRLIANLPTSQLATSRILAWAARAHMDNADYTVAQKLFAEARRLEPWQLCGMDFYSTVLWQLQSEHELSNLAHELFELDRNAPEPWCAAGNCFSLQGEHEVAIRFFRRALQVCPTSAYACTLLGHEQSALEEFDRALAAFRHALKLDPRHYNALFGMSNVYYKQEKFDLAEAHLARAVALFPHSHLLLTNLGALRGRLGHLDDGPGSALDLVTLACKIQPNNPLARYHKASILFHLGRYSEVLTELQRLLVLTPREAMVYLMIGHTYKKLGNTPQAMIHYSWAMGLDPKSANTHLRDIMTNPPVAGRNLSRRAGATGAGGGAGATGGEVTGAASASSSARSRLVPVTDDLRSSSANEEEGLDDVDDEDDDIDQAFGADTDEQSRTDDDIGTTNTTPGGLMNSAGRLASSNSSRPHRGVRRLTDFSLLYDTGDFEEDPPLSEPEDEHFETMDLGAEAEESSSHSLIDE</sequence>
<feature type="compositionally biased region" description="Polar residues" evidence="5">
    <location>
        <begin position="557"/>
        <end position="568"/>
    </location>
</feature>
<feature type="compositionally biased region" description="Low complexity" evidence="5">
    <location>
        <begin position="1029"/>
        <end position="1041"/>
    </location>
</feature>
<feature type="repeat" description="TPR" evidence="4">
    <location>
        <begin position="956"/>
        <end position="989"/>
    </location>
</feature>
<evidence type="ECO:0000256" key="1">
    <source>
        <dbReference type="ARBA" id="ARBA00022803"/>
    </source>
</evidence>